<organism evidence="2 3">
    <name type="scientific">Pseudomonas kitaguniensis</name>
    <dbReference type="NCBI Taxonomy" id="2607908"/>
    <lineage>
        <taxon>Bacteria</taxon>
        <taxon>Pseudomonadati</taxon>
        <taxon>Pseudomonadota</taxon>
        <taxon>Gammaproteobacteria</taxon>
        <taxon>Pseudomonadales</taxon>
        <taxon>Pseudomonadaceae</taxon>
        <taxon>Pseudomonas</taxon>
    </lineage>
</organism>
<evidence type="ECO:0000313" key="2">
    <source>
        <dbReference type="EMBL" id="MPQ83204.1"/>
    </source>
</evidence>
<dbReference type="InterPro" id="IPR025391">
    <property type="entry name" value="DUF4123"/>
</dbReference>
<evidence type="ECO:0000259" key="1">
    <source>
        <dbReference type="Pfam" id="PF13503"/>
    </source>
</evidence>
<dbReference type="EMBL" id="VUBA01000024">
    <property type="protein sequence ID" value="MPQ83204.1"/>
    <property type="molecule type" value="Genomic_DNA"/>
</dbReference>
<sequence>MSVLEHWLQEQRQQGRHLYLVLDTHGQLEERTALACERGVDQYRNLYIGTPAESLANVAPYLFHLGNTGHPALRALLDTPERHWGWLASAASADLDALTTHWQNRLVTGERPNQALYRFHDNRVLGRALACLHPEQRPDYLGLITSVCYWQAGQWAVTDNPNPGIHPLPAEPAWCYTPTPEATVKSLQFDNARRYLARKHIGRLLDLAQQQDIDSWLRGQLDLAHTWGWQEPHTLHFLLTQSVLAPDYTAPKTWLPRPNETPQAHVDRVYQEALYWQGDGPL</sequence>
<name>A0A5N7JP87_9PSED</name>
<dbReference type="Proteomes" id="UP000325438">
    <property type="component" value="Unassembled WGS sequence"/>
</dbReference>
<comment type="caution">
    <text evidence="2">The sequence shown here is derived from an EMBL/GenBank/DDBJ whole genome shotgun (WGS) entry which is preliminary data.</text>
</comment>
<feature type="domain" description="DUF4123" evidence="1">
    <location>
        <begin position="18"/>
        <end position="137"/>
    </location>
</feature>
<dbReference type="RefSeq" id="WP_152748739.1">
    <property type="nucleotide sequence ID" value="NZ_VUBA01000024.1"/>
</dbReference>
<evidence type="ECO:0000313" key="3">
    <source>
        <dbReference type="Proteomes" id="UP000325438"/>
    </source>
</evidence>
<accession>A0A5N7JP87</accession>
<dbReference type="Pfam" id="PF13503">
    <property type="entry name" value="DUF4123"/>
    <property type="match status" value="1"/>
</dbReference>
<protein>
    <submittedName>
        <fullName evidence="2">DUF4123 domain-containing protein</fullName>
    </submittedName>
</protein>
<proteinExistence type="predicted"/>
<reference evidence="2 3" key="1">
    <citation type="submission" date="2019-09" db="EMBL/GenBank/DDBJ databases">
        <title>The draft genomes of Allium pathogen Pseudomonas sp.</title>
        <authorList>
            <person name="Fujikawa T."/>
            <person name="Sawada H."/>
        </authorList>
    </citation>
    <scope>NUCLEOTIDE SEQUENCE [LARGE SCALE GENOMIC DNA]</scope>
    <source>
        <strain evidence="2 3">MAFF 730085</strain>
    </source>
</reference>
<gene>
    <name evidence="2" type="ORF">F0170_03920</name>
</gene>
<dbReference type="AlphaFoldDB" id="A0A5N7JP87"/>